<keyword evidence="2" id="KW-1185">Reference proteome</keyword>
<name>A0A4D6M191_VIGUN</name>
<reference evidence="1 2" key="1">
    <citation type="submission" date="2019-04" db="EMBL/GenBank/DDBJ databases">
        <title>An improved genome assembly and genetic linkage map for asparagus bean, Vigna unguiculata ssp. sesquipedialis.</title>
        <authorList>
            <person name="Xia Q."/>
            <person name="Zhang R."/>
            <person name="Dong Y."/>
        </authorList>
    </citation>
    <scope>NUCLEOTIDE SEQUENCE [LARGE SCALE GENOMIC DNA]</scope>
    <source>
        <tissue evidence="1">Leaf</tissue>
    </source>
</reference>
<gene>
    <name evidence="1" type="ORF">DEO72_LG5g1900</name>
</gene>
<evidence type="ECO:0000313" key="1">
    <source>
        <dbReference type="EMBL" id="QCD93824.1"/>
    </source>
</evidence>
<dbReference type="AlphaFoldDB" id="A0A4D6M191"/>
<sequence>MYVNSGENCHSRPNELVSPRREYQKLTLVLLEHLAQAESSCFERRIVSLKREWLAQASTRGNQLFSLLASSSKRGTLVLGEWWSRPSEMVSPKRKLVECHYCRTRSSDNA</sequence>
<dbReference type="Proteomes" id="UP000501690">
    <property type="component" value="Linkage Group LG5"/>
</dbReference>
<organism evidence="1 2">
    <name type="scientific">Vigna unguiculata</name>
    <name type="common">Cowpea</name>
    <dbReference type="NCBI Taxonomy" id="3917"/>
    <lineage>
        <taxon>Eukaryota</taxon>
        <taxon>Viridiplantae</taxon>
        <taxon>Streptophyta</taxon>
        <taxon>Embryophyta</taxon>
        <taxon>Tracheophyta</taxon>
        <taxon>Spermatophyta</taxon>
        <taxon>Magnoliopsida</taxon>
        <taxon>eudicotyledons</taxon>
        <taxon>Gunneridae</taxon>
        <taxon>Pentapetalae</taxon>
        <taxon>rosids</taxon>
        <taxon>fabids</taxon>
        <taxon>Fabales</taxon>
        <taxon>Fabaceae</taxon>
        <taxon>Papilionoideae</taxon>
        <taxon>50 kb inversion clade</taxon>
        <taxon>NPAAA clade</taxon>
        <taxon>indigoferoid/millettioid clade</taxon>
        <taxon>Phaseoleae</taxon>
        <taxon>Vigna</taxon>
    </lineage>
</organism>
<evidence type="ECO:0000313" key="2">
    <source>
        <dbReference type="Proteomes" id="UP000501690"/>
    </source>
</evidence>
<proteinExistence type="predicted"/>
<dbReference type="EMBL" id="CP039349">
    <property type="protein sequence ID" value="QCD93824.1"/>
    <property type="molecule type" value="Genomic_DNA"/>
</dbReference>
<protein>
    <submittedName>
        <fullName evidence="1">Uncharacterized protein</fullName>
    </submittedName>
</protein>
<accession>A0A4D6M191</accession>